<dbReference type="InterPro" id="IPR036236">
    <property type="entry name" value="Znf_C2H2_sf"/>
</dbReference>
<dbReference type="Proteomes" id="UP000694888">
    <property type="component" value="Unplaced"/>
</dbReference>
<dbReference type="Gene3D" id="3.30.160.60">
    <property type="entry name" value="Classic Zinc Finger"/>
    <property type="match status" value="7"/>
</dbReference>
<evidence type="ECO:0000256" key="4">
    <source>
        <dbReference type="ARBA" id="ARBA00022833"/>
    </source>
</evidence>
<feature type="domain" description="C2H2-type" evidence="7">
    <location>
        <begin position="377"/>
        <end position="404"/>
    </location>
</feature>
<proteinExistence type="predicted"/>
<dbReference type="SUPFAM" id="SSF57667">
    <property type="entry name" value="beta-beta-alpha zinc fingers"/>
    <property type="match status" value="5"/>
</dbReference>
<keyword evidence="3 5" id="KW-0863">Zinc-finger</keyword>
<keyword evidence="4" id="KW-0862">Zinc</keyword>
<dbReference type="PANTHER" id="PTHR19818">
    <property type="entry name" value="ZINC FINGER PROTEIN ZIC AND GLI"/>
    <property type="match status" value="1"/>
</dbReference>
<keyword evidence="1" id="KW-0479">Metal-binding</keyword>
<feature type="region of interest" description="Disordered" evidence="6">
    <location>
        <begin position="277"/>
        <end position="297"/>
    </location>
</feature>
<dbReference type="RefSeq" id="XP_005095953.3">
    <property type="nucleotide sequence ID" value="XM_005095896.3"/>
</dbReference>
<evidence type="ECO:0000256" key="5">
    <source>
        <dbReference type="PROSITE-ProRule" id="PRU00042"/>
    </source>
</evidence>
<accession>A0ABM0JKP2</accession>
<reference evidence="9 10" key="1">
    <citation type="submission" date="2025-05" db="UniProtKB">
        <authorList>
            <consortium name="RefSeq"/>
        </authorList>
    </citation>
    <scope>IDENTIFICATION</scope>
</reference>
<feature type="domain" description="C2H2-type" evidence="7">
    <location>
        <begin position="519"/>
        <end position="546"/>
    </location>
</feature>
<feature type="domain" description="C2H2-type" evidence="7">
    <location>
        <begin position="348"/>
        <end position="376"/>
    </location>
</feature>
<evidence type="ECO:0000313" key="8">
    <source>
        <dbReference type="Proteomes" id="UP000694888"/>
    </source>
</evidence>
<name>A0ABM0JKP2_APLCA</name>
<organism evidence="8 9">
    <name type="scientific">Aplysia californica</name>
    <name type="common">California sea hare</name>
    <dbReference type="NCBI Taxonomy" id="6500"/>
    <lineage>
        <taxon>Eukaryota</taxon>
        <taxon>Metazoa</taxon>
        <taxon>Spiralia</taxon>
        <taxon>Lophotrochozoa</taxon>
        <taxon>Mollusca</taxon>
        <taxon>Gastropoda</taxon>
        <taxon>Heterobranchia</taxon>
        <taxon>Euthyneura</taxon>
        <taxon>Tectipleura</taxon>
        <taxon>Aplysiida</taxon>
        <taxon>Aplysioidea</taxon>
        <taxon>Aplysiidae</taxon>
        <taxon>Aplysia</taxon>
    </lineage>
</organism>
<feature type="compositionally biased region" description="Basic and acidic residues" evidence="6">
    <location>
        <begin position="277"/>
        <end position="286"/>
    </location>
</feature>
<feature type="domain" description="C2H2-type" evidence="7">
    <location>
        <begin position="433"/>
        <end position="455"/>
    </location>
</feature>
<dbReference type="InterPro" id="IPR013087">
    <property type="entry name" value="Znf_C2H2_type"/>
</dbReference>
<feature type="domain" description="C2H2-type" evidence="7">
    <location>
        <begin position="463"/>
        <end position="490"/>
    </location>
</feature>
<feature type="domain" description="C2H2-type" evidence="7">
    <location>
        <begin position="547"/>
        <end position="574"/>
    </location>
</feature>
<evidence type="ECO:0000313" key="10">
    <source>
        <dbReference type="RefSeq" id="XP_035824997.1"/>
    </source>
</evidence>
<evidence type="ECO:0000259" key="7">
    <source>
        <dbReference type="PROSITE" id="PS50157"/>
    </source>
</evidence>
<dbReference type="SMART" id="SM00355">
    <property type="entry name" value="ZnF_C2H2"/>
    <property type="match status" value="9"/>
</dbReference>
<keyword evidence="8" id="KW-1185">Reference proteome</keyword>
<evidence type="ECO:0000256" key="2">
    <source>
        <dbReference type="ARBA" id="ARBA00022737"/>
    </source>
</evidence>
<protein>
    <submittedName>
        <fullName evidence="9 10">Zinc finger protein 708</fullName>
    </submittedName>
</protein>
<dbReference type="PANTHER" id="PTHR19818:SF139">
    <property type="entry name" value="PAIR-RULE PROTEIN ODD-PAIRED"/>
    <property type="match status" value="1"/>
</dbReference>
<dbReference type="RefSeq" id="XP_035824997.1">
    <property type="nucleotide sequence ID" value="XM_035969104.1"/>
</dbReference>
<dbReference type="GeneID" id="101845841"/>
<evidence type="ECO:0000256" key="3">
    <source>
        <dbReference type="ARBA" id="ARBA00022771"/>
    </source>
</evidence>
<dbReference type="Pfam" id="PF00096">
    <property type="entry name" value="zf-C2H2"/>
    <property type="match status" value="6"/>
</dbReference>
<evidence type="ECO:0000313" key="9">
    <source>
        <dbReference type="RefSeq" id="XP_005095953.3"/>
    </source>
</evidence>
<dbReference type="InterPro" id="IPR050329">
    <property type="entry name" value="GLI_C2H2-zinc-finger"/>
</dbReference>
<evidence type="ECO:0000256" key="6">
    <source>
        <dbReference type="SAM" id="MobiDB-lite"/>
    </source>
</evidence>
<keyword evidence="2" id="KW-0677">Repeat</keyword>
<evidence type="ECO:0000256" key="1">
    <source>
        <dbReference type="ARBA" id="ARBA00022723"/>
    </source>
</evidence>
<feature type="domain" description="C2H2-type" evidence="7">
    <location>
        <begin position="405"/>
        <end position="432"/>
    </location>
</feature>
<sequence length="647" mass="73667">MEFSLPMPPTMAEDSFILKEWKLLLERFTTHLSSASPPPLSGAPYSSSSSLLFYIAGQHSQDFLTSVKTFGIDVLALAEILKLIEKVCLPHLLLLLERFRFFTVLQQEFETVGEFFSRLMSRVEYCQFGSMKEFAVRSVLKSQKIDISDTIIENFFQDYKIDVVEAKETLCLNVRSIRSETVAEVDGGSLTYSDPNGCDINTSNVASQNCISGGDVNQEKHPAVPSVVGKSDTCVEDCATKKTKTRPERVKTCKKVLRSNREKLKDDDVKYFGEHGTKSPKCEELKKPRHKKKSKAISFSSPLTLPAVDEVSQAEVSSFLCSETSDKNESKPEEKTREGSIGNKKERFCCELCGREFCFPKKLQRHILEEHYDLRDSLCQNCGRHFPDPEDLKVHVLVHSAVKELACQHCPKTFRWKAALNRHVKRHFSRRDYQCEVCGKSFVDQYGLNVHKRRHDPNFTKPYKCLYCQRTFLQKCFLKNHLRTHTGEKPFTCEVCGVSFAHSGTLQIHKRTHSGELPYVCKVCGKRTRSAADLTKHMPVHTREKAYTCKECGKGFPYHAGLAQHRVIHTGQRPHVCKICGSSYIFPSGLRRHMKKHSDGSKTRNTRVPKVFPTFLPNEGESRSTTTYPTSYVYADTSTWSECKTDI</sequence>
<dbReference type="PROSITE" id="PS50157">
    <property type="entry name" value="ZINC_FINGER_C2H2_2"/>
    <property type="match status" value="9"/>
</dbReference>
<feature type="domain" description="C2H2-type" evidence="7">
    <location>
        <begin position="491"/>
        <end position="518"/>
    </location>
</feature>
<feature type="domain" description="C2H2-type" evidence="7">
    <location>
        <begin position="575"/>
        <end position="602"/>
    </location>
</feature>
<gene>
    <name evidence="9 10" type="primary">LOC101845841</name>
</gene>
<dbReference type="PROSITE" id="PS00028">
    <property type="entry name" value="ZINC_FINGER_C2H2_1"/>
    <property type="match status" value="8"/>
</dbReference>